<proteinExistence type="predicted"/>
<evidence type="ECO:0000256" key="2">
    <source>
        <dbReference type="SAM" id="Phobius"/>
    </source>
</evidence>
<accession>A0AAX6MJZ4</accession>
<evidence type="ECO:0000256" key="1">
    <source>
        <dbReference type="SAM" id="MobiDB-lite"/>
    </source>
</evidence>
<feature type="region of interest" description="Disordered" evidence="1">
    <location>
        <begin position="130"/>
        <end position="330"/>
    </location>
</feature>
<keyword evidence="2" id="KW-1133">Transmembrane helix</keyword>
<reference evidence="4 5" key="1">
    <citation type="journal article" date="2024" name="Front Chem Biol">
        <title>Unveiling the potential of Daldinia eschscholtzii MFLUCC 19-0629 through bioactivity and bioinformatics studies for enhanced sustainable agriculture production.</title>
        <authorList>
            <person name="Brooks S."/>
            <person name="Weaver J.A."/>
            <person name="Klomchit A."/>
            <person name="Alharthi S.A."/>
            <person name="Onlamun T."/>
            <person name="Nurani R."/>
            <person name="Vong T.K."/>
            <person name="Alberti F."/>
            <person name="Greco C."/>
        </authorList>
    </citation>
    <scope>NUCLEOTIDE SEQUENCE [LARGE SCALE GENOMIC DNA]</scope>
    <source>
        <strain evidence="4">MFLUCC 19-0629</strain>
    </source>
</reference>
<organism evidence="4 5">
    <name type="scientific">Daldinia eschscholtzii</name>
    <dbReference type="NCBI Taxonomy" id="292717"/>
    <lineage>
        <taxon>Eukaryota</taxon>
        <taxon>Fungi</taxon>
        <taxon>Dikarya</taxon>
        <taxon>Ascomycota</taxon>
        <taxon>Pezizomycotina</taxon>
        <taxon>Sordariomycetes</taxon>
        <taxon>Xylariomycetidae</taxon>
        <taxon>Xylariales</taxon>
        <taxon>Hypoxylaceae</taxon>
        <taxon>Daldinia</taxon>
    </lineage>
</organism>
<protein>
    <recommendedName>
        <fullName evidence="3">DUF6594 domain-containing protein</fullName>
    </recommendedName>
</protein>
<dbReference type="AlphaFoldDB" id="A0AAX6MJZ4"/>
<name>A0AAX6MJZ4_9PEZI</name>
<feature type="compositionally biased region" description="Polar residues" evidence="1">
    <location>
        <begin position="130"/>
        <end position="145"/>
    </location>
</feature>
<feature type="transmembrane region" description="Helical" evidence="2">
    <location>
        <begin position="573"/>
        <end position="592"/>
    </location>
</feature>
<sequence>MSSTRHYRSSSVPAAIDRGTPWRAVERDMADNQGHAQPGYPYPPSTRRSVPRRNTDIKQPTPIASYAHGNPNQAHRRFSSVLNAADPVLAPGKPFKITPTLTEEPGILQPGAGFVAQEAARLNVASVNDSVPRLNSPSVASTSLATVAPSEAGSGGSDRSASSATERPFTNRDGIGKAGSRRKRFPNKQPNALNFLDSDSPTVTPESIRRSMEEAASRSPTSVQCQSPSTRSASSVSNNFRDDASGPVGEHDRDRSTSPERGPNPADEGYPPAHNGIRNGGIDNRKRSYDFSESHRTNSEHSHGPPGDFAPREPSRGRSQHVSRPERLPPTGYELLASKISTSSSNHGGNLRPIYRRFETLNHRLLLYLQDELCELEEQLHRLDAADTQARRLPNCIFPASRRAEFMASGELHWHKTDILGKIGFKLDQYNRVLSSFKDTQGMPAPTMEDIHEYRNYLATHAPIAEAETRFLDATDDLVCPSYEYQEVVDEDPIPTPIPQHDFPIHEPRSVSPVPSPIKSRPTSPYRQEEVGTETVISMYEESPIVPLSIGITVSVILPILTFLIIPGYLGRLTVVFLVGLGILGALIQGGIVAIRTWELSVCVGLYGAVMAVIAGIV</sequence>
<gene>
    <name evidence="4" type="ORF">Daesc_005021</name>
</gene>
<dbReference type="PANTHER" id="PTHR34502">
    <property type="entry name" value="DUF6594 DOMAIN-CONTAINING PROTEIN-RELATED"/>
    <property type="match status" value="1"/>
</dbReference>
<feature type="compositionally biased region" description="Basic and acidic residues" evidence="1">
    <location>
        <begin position="207"/>
        <end position="216"/>
    </location>
</feature>
<dbReference type="Pfam" id="PF20237">
    <property type="entry name" value="DUF6594"/>
    <property type="match status" value="1"/>
</dbReference>
<evidence type="ECO:0000259" key="3">
    <source>
        <dbReference type="Pfam" id="PF20237"/>
    </source>
</evidence>
<feature type="compositionally biased region" description="Basic and acidic residues" evidence="1">
    <location>
        <begin position="240"/>
        <end position="258"/>
    </location>
</feature>
<dbReference type="InterPro" id="IPR046529">
    <property type="entry name" value="DUF6594"/>
</dbReference>
<keyword evidence="2" id="KW-0812">Transmembrane</keyword>
<feature type="domain" description="DUF6594" evidence="3">
    <location>
        <begin position="333"/>
        <end position="611"/>
    </location>
</feature>
<keyword evidence="2" id="KW-0472">Membrane</keyword>
<evidence type="ECO:0000313" key="4">
    <source>
        <dbReference type="EMBL" id="KAK6952727.1"/>
    </source>
</evidence>
<feature type="transmembrane region" description="Helical" evidence="2">
    <location>
        <begin position="545"/>
        <end position="566"/>
    </location>
</feature>
<feature type="compositionally biased region" description="Polar residues" evidence="1">
    <location>
        <begin position="218"/>
        <end position="239"/>
    </location>
</feature>
<feature type="compositionally biased region" description="Polar residues" evidence="1">
    <location>
        <begin position="188"/>
        <end position="205"/>
    </location>
</feature>
<keyword evidence="5" id="KW-1185">Reference proteome</keyword>
<dbReference type="Proteomes" id="UP001369815">
    <property type="component" value="Unassembled WGS sequence"/>
</dbReference>
<dbReference type="EMBL" id="JBANMG010000005">
    <property type="protein sequence ID" value="KAK6952727.1"/>
    <property type="molecule type" value="Genomic_DNA"/>
</dbReference>
<feature type="region of interest" description="Disordered" evidence="1">
    <location>
        <begin position="1"/>
        <end position="77"/>
    </location>
</feature>
<feature type="compositionally biased region" description="Basic and acidic residues" evidence="1">
    <location>
        <begin position="283"/>
        <end position="303"/>
    </location>
</feature>
<comment type="caution">
    <text evidence="4">The sequence shown here is derived from an EMBL/GenBank/DDBJ whole genome shotgun (WGS) entry which is preliminary data.</text>
</comment>
<dbReference type="PANTHER" id="PTHR34502:SF6">
    <property type="entry name" value="DUF6594 DOMAIN-CONTAINING PROTEIN"/>
    <property type="match status" value="1"/>
</dbReference>
<evidence type="ECO:0000313" key="5">
    <source>
        <dbReference type="Proteomes" id="UP001369815"/>
    </source>
</evidence>
<feature type="transmembrane region" description="Helical" evidence="2">
    <location>
        <begin position="598"/>
        <end position="617"/>
    </location>
</feature>